<feature type="compositionally biased region" description="Pro residues" evidence="9">
    <location>
        <begin position="423"/>
        <end position="432"/>
    </location>
</feature>
<name>A0A135UVN6_9PEZI</name>
<evidence type="ECO:0000256" key="9">
    <source>
        <dbReference type="SAM" id="MobiDB-lite"/>
    </source>
</evidence>
<dbReference type="GO" id="GO:0031533">
    <property type="term" value="C:mRNA capping enzyme complex"/>
    <property type="evidence" value="ECO:0007669"/>
    <property type="project" value="UniProtKB-UniRule"/>
</dbReference>
<comment type="caution">
    <text evidence="11">The sequence shown here is derived from an EMBL/GenBank/DDBJ whole genome shotgun (WGS) entry which is preliminary data.</text>
</comment>
<proteinExistence type="inferred from homology"/>
<evidence type="ECO:0000256" key="1">
    <source>
        <dbReference type="ARBA" id="ARBA00001946"/>
    </source>
</evidence>
<dbReference type="SUPFAM" id="SSF55154">
    <property type="entry name" value="CYTH-like phosphatases"/>
    <property type="match status" value="1"/>
</dbReference>
<comment type="subunit">
    <text evidence="8">Heterodimer. The mRNA-capping enzyme is composed of two separate chains alpha and beta, respectively a mRNA guanylyltransferase and an mRNA 5'-triphosphate monophosphatase.</text>
</comment>
<evidence type="ECO:0000256" key="2">
    <source>
        <dbReference type="ARBA" id="ARBA00004123"/>
    </source>
</evidence>
<dbReference type="Proteomes" id="UP000070121">
    <property type="component" value="Unassembled WGS sequence"/>
</dbReference>
<keyword evidence="4 8" id="KW-0507">mRNA processing</keyword>
<dbReference type="STRING" id="1209931.A0A135UVN6"/>
<dbReference type="OrthoDB" id="272147at2759"/>
<keyword evidence="5 8" id="KW-0378">Hydrolase</keyword>
<feature type="compositionally biased region" description="Polar residues" evidence="9">
    <location>
        <begin position="137"/>
        <end position="168"/>
    </location>
</feature>
<evidence type="ECO:0000256" key="3">
    <source>
        <dbReference type="ARBA" id="ARBA00006345"/>
    </source>
</evidence>
<evidence type="ECO:0000259" key="10">
    <source>
        <dbReference type="Pfam" id="PF02940"/>
    </source>
</evidence>
<dbReference type="InterPro" id="IPR037009">
    <property type="entry name" value="mRNA_triPase_Cet1_sf"/>
</dbReference>
<dbReference type="InterPro" id="IPR004206">
    <property type="entry name" value="mRNA_triPase_Cet1"/>
</dbReference>
<feature type="region of interest" description="Disordered" evidence="9">
    <location>
        <begin position="88"/>
        <end position="168"/>
    </location>
</feature>
<gene>
    <name evidence="11" type="ORF">CSAL01_01255</name>
</gene>
<dbReference type="InterPro" id="IPR033469">
    <property type="entry name" value="CYTH-like_dom_sf"/>
</dbReference>
<dbReference type="AlphaFoldDB" id="A0A135UVN6"/>
<dbReference type="EMBL" id="JFFI01000971">
    <property type="protein sequence ID" value="KXH64451.1"/>
    <property type="molecule type" value="Genomic_DNA"/>
</dbReference>
<evidence type="ECO:0000256" key="4">
    <source>
        <dbReference type="ARBA" id="ARBA00022664"/>
    </source>
</evidence>
<feature type="compositionally biased region" description="Basic and acidic residues" evidence="9">
    <location>
        <begin position="623"/>
        <end position="635"/>
    </location>
</feature>
<evidence type="ECO:0000256" key="6">
    <source>
        <dbReference type="ARBA" id="ARBA00023242"/>
    </source>
</evidence>
<dbReference type="PANTHER" id="PTHR28118">
    <property type="entry name" value="POLYNUCLEOTIDE 5'-TRIPHOSPHATASE-RELATED"/>
    <property type="match status" value="1"/>
</dbReference>
<feature type="region of interest" description="Disordered" evidence="9">
    <location>
        <begin position="608"/>
        <end position="663"/>
    </location>
</feature>
<reference evidence="11 12" key="1">
    <citation type="submission" date="2014-02" db="EMBL/GenBank/DDBJ databases">
        <title>The genome sequence of Colletotrichum salicis CBS 607.94.</title>
        <authorList>
            <person name="Baroncelli R."/>
            <person name="Thon M.R."/>
        </authorList>
    </citation>
    <scope>NUCLEOTIDE SEQUENCE [LARGE SCALE GENOMIC DNA]</scope>
    <source>
        <strain evidence="11 12">CBS 607.94</strain>
    </source>
</reference>
<keyword evidence="12" id="KW-1185">Reference proteome</keyword>
<evidence type="ECO:0000256" key="5">
    <source>
        <dbReference type="ARBA" id="ARBA00022801"/>
    </source>
</evidence>
<evidence type="ECO:0000313" key="12">
    <source>
        <dbReference type="Proteomes" id="UP000070121"/>
    </source>
</evidence>
<feature type="compositionally biased region" description="Basic and acidic residues" evidence="9">
    <location>
        <begin position="480"/>
        <end position="495"/>
    </location>
</feature>
<organism evidence="11 12">
    <name type="scientific">Colletotrichum salicis</name>
    <dbReference type="NCBI Taxonomy" id="1209931"/>
    <lineage>
        <taxon>Eukaryota</taxon>
        <taxon>Fungi</taxon>
        <taxon>Dikarya</taxon>
        <taxon>Ascomycota</taxon>
        <taxon>Pezizomycotina</taxon>
        <taxon>Sordariomycetes</taxon>
        <taxon>Hypocreomycetidae</taxon>
        <taxon>Glomerellales</taxon>
        <taxon>Glomerellaceae</taxon>
        <taxon>Colletotrichum</taxon>
        <taxon>Colletotrichum acutatum species complex</taxon>
    </lineage>
</organism>
<dbReference type="GO" id="GO:0004651">
    <property type="term" value="F:polynucleotide 5'-phosphatase activity"/>
    <property type="evidence" value="ECO:0007669"/>
    <property type="project" value="UniProtKB-UniRule"/>
</dbReference>
<feature type="compositionally biased region" description="Low complexity" evidence="9">
    <location>
        <begin position="368"/>
        <end position="401"/>
    </location>
</feature>
<dbReference type="CDD" id="cd07470">
    <property type="entry name" value="CYTH-like_mRNA_RTPase"/>
    <property type="match status" value="1"/>
</dbReference>
<dbReference type="GO" id="GO:0140818">
    <property type="term" value="F:mRNA 5'-triphosphate monophosphatase activity"/>
    <property type="evidence" value="ECO:0007669"/>
    <property type="project" value="UniProtKB-EC"/>
</dbReference>
<protein>
    <recommendedName>
        <fullName evidence="8">mRNA-capping enzyme subunit beta</fullName>
        <ecNumber evidence="8">3.6.1.74</ecNumber>
    </recommendedName>
    <alternativeName>
        <fullName evidence="8">mRNA 5'-phosphatase</fullName>
    </alternativeName>
    <alternativeName>
        <fullName evidence="8">mRNA 5'-triphosphate monophosphatase</fullName>
    </alternativeName>
</protein>
<accession>A0A135UVN6</accession>
<evidence type="ECO:0000256" key="7">
    <source>
        <dbReference type="ARBA" id="ARBA00047740"/>
    </source>
</evidence>
<dbReference type="Gene3D" id="3.20.100.10">
    <property type="entry name" value="mRNA triphosphatase Cet1-like"/>
    <property type="match status" value="1"/>
</dbReference>
<keyword evidence="8" id="KW-0506">mRNA capping</keyword>
<feature type="compositionally biased region" description="Basic and acidic residues" evidence="9">
    <location>
        <begin position="543"/>
        <end position="560"/>
    </location>
</feature>
<sequence length="964" mass="107048">MLVYLCPDHYLHSEISILQTQQERTRCFLAEISSPISNPPASSLHTTTTTTTITNTPERIHATRLHTHPHPHPATQNTKASIRTLRRPLQPTPKRASSIASTHTARLSSLQPRPRRSNPPPDSLRLRRPTRDDDSNHGTSPPSSIPTCHQSTIHVDSSKRQTTNDPSRSNLALDLDLDLDLEFVAFALPRLSTLHAQRMPCCPRHALHSSPGKPPAPQEYAVHPQATTPSYPPQSPYQTPGPYPGPGRPAPPPLQAGAPAPYADARSPQSASMPGPSPYRHTPTSSVSGPSGGYPFPPTGPPQEAASPVQRHQQYPPSNAFPPRDGYPHPSGATAPPYAQQQQPPPSQQHMPQTPPIGTPVSGHPYLHQRSQSTHSTPTPTSAHSQHPQQQQQQHHGQPYPLHGSPVATAHPPPDFNRQLSQPPTPLGPPQTGPRQSSTAPSFTQPQSPYQQRLSASHLAQATPPPPPPPPVRMPSSSHSTHERRSLSHSERDRSISISPKTRIPSLPSSIGGQTEPEVRPHPSVTNMVERERERAATPAKRKLADRDLSPRELERKEPRPPPAELNGGPAISRSPVMQRKRKIHATPPIWAQTWNARENKRLKLANFELQKRGPPHINGKSESVKQDSTSRHTSPEATRSTAPPVQEPPPPPPPKTEGLLGPWEESILGTRPYEELSKTIADFLFKNVTLHPDSGEIIGRGVQFEIEAKMGQLIDRDTNDRVERAIGSECVLHDTGRLAFRSSMTEAQHKGLNEFLNTLVVQTDPRNPNARGRVQVQYKHRREIDKFYELPNALQARLPGCVRSLLGNRRSIKVRVTHDQKTQQVLAMIVKARVADIHLHLPTCPLDCRLSINLEMPWDGPLEELESVAVGHADKFPDRNKDRLSYKQNHYQVDLTQVTQMMPGPGNTSQMSKEHELEIELSPEIVIDQQRRAMRNEPHQYQQLVEAFVDNIRVLARKSREFV</sequence>
<comment type="subcellular location">
    <subcellularLocation>
        <location evidence="2 8">Nucleus</location>
    </subcellularLocation>
</comment>
<comment type="catalytic activity">
    <reaction evidence="7">
        <text>a 5'-end triphospho-ribonucleoside in mRNA + H2O = a 5'-end diphospho-ribonucleoside in mRNA + phosphate + H(+)</text>
        <dbReference type="Rhea" id="RHEA:67004"/>
        <dbReference type="Rhea" id="RHEA-COMP:17164"/>
        <dbReference type="Rhea" id="RHEA-COMP:17165"/>
        <dbReference type="ChEBI" id="CHEBI:15377"/>
        <dbReference type="ChEBI" id="CHEBI:15378"/>
        <dbReference type="ChEBI" id="CHEBI:43474"/>
        <dbReference type="ChEBI" id="CHEBI:167616"/>
        <dbReference type="ChEBI" id="CHEBI:167618"/>
        <dbReference type="EC" id="3.6.1.74"/>
    </reaction>
    <physiologicalReaction direction="left-to-right" evidence="7">
        <dbReference type="Rhea" id="RHEA:67005"/>
    </physiologicalReaction>
</comment>
<dbReference type="InterPro" id="IPR040343">
    <property type="entry name" value="Cet1/Ctl1"/>
</dbReference>
<feature type="compositionally biased region" description="Pro residues" evidence="9">
    <location>
        <begin position="230"/>
        <end position="254"/>
    </location>
</feature>
<evidence type="ECO:0000313" key="11">
    <source>
        <dbReference type="EMBL" id="KXH64451.1"/>
    </source>
</evidence>
<comment type="function">
    <text evidence="8">First step of mRNA capping. Converts the 5'-triphosphate end of a nascent mRNA chain into a diphosphate end.</text>
</comment>
<dbReference type="EC" id="3.6.1.74" evidence="8"/>
<feature type="compositionally biased region" description="Pro residues" evidence="9">
    <location>
        <begin position="463"/>
        <end position="473"/>
    </location>
</feature>
<comment type="similarity">
    <text evidence="3 8">Belongs to the fungal TPase family.</text>
</comment>
<comment type="cofactor">
    <cofactor evidence="1 8">
        <name>Mg(2+)</name>
        <dbReference type="ChEBI" id="CHEBI:18420"/>
    </cofactor>
</comment>
<evidence type="ECO:0000256" key="8">
    <source>
        <dbReference type="RuleBase" id="RU367053"/>
    </source>
</evidence>
<dbReference type="Pfam" id="PF02940">
    <property type="entry name" value="mRNA_triPase"/>
    <property type="match status" value="1"/>
</dbReference>
<keyword evidence="6 8" id="KW-0539">Nucleus</keyword>
<dbReference type="GO" id="GO:0006370">
    <property type="term" value="P:7-methylguanosine mRNA capping"/>
    <property type="evidence" value="ECO:0007669"/>
    <property type="project" value="UniProtKB-UniRule"/>
</dbReference>
<feature type="domain" description="mRNA triphosphatase Cet1-like" evidence="10">
    <location>
        <begin position="675"/>
        <end position="922"/>
    </location>
</feature>
<dbReference type="PANTHER" id="PTHR28118:SF1">
    <property type="entry name" value="POLYNUCLEOTIDE 5'-TRIPHOSPHATASE CTL1-RELATED"/>
    <property type="match status" value="1"/>
</dbReference>
<feature type="region of interest" description="Disordered" evidence="9">
    <location>
        <begin position="205"/>
        <end position="595"/>
    </location>
</feature>
<feature type="compositionally biased region" description="Polar residues" evidence="9">
    <location>
        <begin position="435"/>
        <end position="460"/>
    </location>
</feature>
<feature type="compositionally biased region" description="Pro residues" evidence="9">
    <location>
        <begin position="646"/>
        <end position="656"/>
    </location>
</feature>
<feature type="compositionally biased region" description="Pro residues" evidence="9">
    <location>
        <begin position="343"/>
        <end position="358"/>
    </location>
</feature>